<dbReference type="InterPro" id="IPR051046">
    <property type="entry name" value="MurCDEF_CellWall_CoF430Synth"/>
</dbReference>
<keyword evidence="17" id="KW-1185">Reference proteome</keyword>
<keyword evidence="5 10" id="KW-0067">ATP-binding</keyword>
<organism evidence="16 17">
    <name type="scientific">Microlunatus ginsengisoli</name>
    <dbReference type="NCBI Taxonomy" id="363863"/>
    <lineage>
        <taxon>Bacteria</taxon>
        <taxon>Bacillati</taxon>
        <taxon>Actinomycetota</taxon>
        <taxon>Actinomycetes</taxon>
        <taxon>Propionibacteriales</taxon>
        <taxon>Propionibacteriaceae</taxon>
        <taxon>Microlunatus</taxon>
    </lineage>
</organism>
<feature type="domain" description="Mur ligase C-terminal" evidence="14">
    <location>
        <begin position="330"/>
        <end position="459"/>
    </location>
</feature>
<dbReference type="Gene3D" id="3.90.190.20">
    <property type="entry name" value="Mur ligase, C-terminal domain"/>
    <property type="match status" value="1"/>
</dbReference>
<dbReference type="Pfam" id="PF02875">
    <property type="entry name" value="Mur_ligase_C"/>
    <property type="match status" value="1"/>
</dbReference>
<comment type="catalytic activity">
    <reaction evidence="10 11">
        <text>D-alanyl-D-alanine + UDP-N-acetyl-alpha-D-muramoyl-L-alanyl-gamma-D-glutamyl-meso-2,6-diaminopimelate + ATP = UDP-N-acetyl-alpha-D-muramoyl-L-alanyl-gamma-D-glutamyl-meso-2,6-diaminopimeloyl-D-alanyl-D-alanine + ADP + phosphate + H(+)</text>
        <dbReference type="Rhea" id="RHEA:28374"/>
        <dbReference type="ChEBI" id="CHEBI:15378"/>
        <dbReference type="ChEBI" id="CHEBI:30616"/>
        <dbReference type="ChEBI" id="CHEBI:43474"/>
        <dbReference type="ChEBI" id="CHEBI:57822"/>
        <dbReference type="ChEBI" id="CHEBI:61386"/>
        <dbReference type="ChEBI" id="CHEBI:83905"/>
        <dbReference type="ChEBI" id="CHEBI:456216"/>
        <dbReference type="EC" id="6.3.2.10"/>
    </reaction>
</comment>
<keyword evidence="7 10" id="KW-0573">Peptidoglycan synthesis</keyword>
<dbReference type="SUPFAM" id="SSF53623">
    <property type="entry name" value="MurD-like peptide ligases, catalytic domain"/>
    <property type="match status" value="1"/>
</dbReference>
<comment type="subcellular location">
    <subcellularLocation>
        <location evidence="10 11">Cytoplasm</location>
    </subcellularLocation>
</comment>
<evidence type="ECO:0000256" key="6">
    <source>
        <dbReference type="ARBA" id="ARBA00022960"/>
    </source>
</evidence>
<dbReference type="InterPro" id="IPR036615">
    <property type="entry name" value="Mur_ligase_C_dom_sf"/>
</dbReference>
<dbReference type="NCBIfam" id="TIGR01143">
    <property type="entry name" value="murF"/>
    <property type="match status" value="1"/>
</dbReference>
<feature type="compositionally biased region" description="Polar residues" evidence="12">
    <location>
        <begin position="488"/>
        <end position="502"/>
    </location>
</feature>
<keyword evidence="9 10" id="KW-0961">Cell wall biogenesis/degradation</keyword>
<evidence type="ECO:0000256" key="8">
    <source>
        <dbReference type="ARBA" id="ARBA00023306"/>
    </source>
</evidence>
<reference evidence="17" key="1">
    <citation type="journal article" date="2019" name="Int. J. Syst. Evol. Microbiol.">
        <title>The Global Catalogue of Microorganisms (GCM) 10K type strain sequencing project: providing services to taxonomists for standard genome sequencing and annotation.</title>
        <authorList>
            <consortium name="The Broad Institute Genomics Platform"/>
            <consortium name="The Broad Institute Genome Sequencing Center for Infectious Disease"/>
            <person name="Wu L."/>
            <person name="Ma J."/>
        </authorList>
    </citation>
    <scope>NUCLEOTIDE SEQUENCE [LARGE SCALE GENOMIC DNA]</scope>
    <source>
        <strain evidence="17">JCM 16929</strain>
    </source>
</reference>
<dbReference type="Gene3D" id="3.40.1390.10">
    <property type="entry name" value="MurE/MurF, N-terminal domain"/>
    <property type="match status" value="1"/>
</dbReference>
<sequence>MIALSLADVAAATGAAPAGPVDPSALITAVTADSRQVGPGSLFVALPGERVDGRDFVPAAVGAGALAALTAAAVDGAPCLVVADPLAAFGAIARRVVEGGVAGGLQVVGVTGSQGKTSTKDLLAAILESAGPTVAPVGNLNNELGLPLTVARVEPDTRFLVAEMGARGIGHIAYLCDICPPVVGVELNVGHAHVGEFGGQAQIARAKSELVAALPAAGTAVLNYDDPYVWGMRAVTSARVLAFSAAGPPTHEDAVWATDVSLDDLGRPRFTLHARFAGAAENTAEVGLRLVGRHHIANATAAAGAALALGLGLDQVADALSGATARSRWRMELTERADGLVVLNDSYNANPESMAAALDALAELGRRRPGATTWALLGDMLELGDEAAAGHDALGRRVAEAGIDRLIAVGAFAETVVGGARASGLDADRAYAAADKAAMLARVLADAQPGDIVLVKASRGLALDTVAADLLTADPRREPTGEGRRASDSQGPSGRESTGDTA</sequence>
<feature type="domain" description="Mur ligase N-terminal catalytic" evidence="13">
    <location>
        <begin position="27"/>
        <end position="74"/>
    </location>
</feature>
<evidence type="ECO:0000313" key="16">
    <source>
        <dbReference type="EMBL" id="GAA3628481.1"/>
    </source>
</evidence>
<evidence type="ECO:0000259" key="14">
    <source>
        <dbReference type="Pfam" id="PF02875"/>
    </source>
</evidence>
<accession>A0ABP7ABA7</accession>
<evidence type="ECO:0000256" key="7">
    <source>
        <dbReference type="ARBA" id="ARBA00022984"/>
    </source>
</evidence>
<keyword evidence="3 10" id="KW-0132">Cell division</keyword>
<dbReference type="Proteomes" id="UP001501490">
    <property type="component" value="Unassembled WGS sequence"/>
</dbReference>
<evidence type="ECO:0000256" key="5">
    <source>
        <dbReference type="ARBA" id="ARBA00022840"/>
    </source>
</evidence>
<evidence type="ECO:0000256" key="3">
    <source>
        <dbReference type="ARBA" id="ARBA00022618"/>
    </source>
</evidence>
<name>A0ABP7ABA7_9ACTN</name>
<feature type="compositionally biased region" description="Basic and acidic residues" evidence="12">
    <location>
        <begin position="474"/>
        <end position="487"/>
    </location>
</feature>
<evidence type="ECO:0000256" key="4">
    <source>
        <dbReference type="ARBA" id="ARBA00022741"/>
    </source>
</evidence>
<evidence type="ECO:0000259" key="13">
    <source>
        <dbReference type="Pfam" id="PF01225"/>
    </source>
</evidence>
<comment type="pathway">
    <text evidence="10 11">Cell wall biogenesis; peptidoglycan biosynthesis.</text>
</comment>
<evidence type="ECO:0000256" key="11">
    <source>
        <dbReference type="RuleBase" id="RU004136"/>
    </source>
</evidence>
<evidence type="ECO:0000256" key="9">
    <source>
        <dbReference type="ARBA" id="ARBA00023316"/>
    </source>
</evidence>
<keyword evidence="8 10" id="KW-0131">Cell cycle</keyword>
<dbReference type="InterPro" id="IPR004101">
    <property type="entry name" value="Mur_ligase_C"/>
</dbReference>
<evidence type="ECO:0000256" key="10">
    <source>
        <dbReference type="HAMAP-Rule" id="MF_02019"/>
    </source>
</evidence>
<comment type="function">
    <text evidence="10 11">Involved in cell wall formation. Catalyzes the final step in the synthesis of UDP-N-acetylmuramoyl-pentapeptide, the precursor of murein.</text>
</comment>
<comment type="similarity">
    <text evidence="10">Belongs to the MurCDEF family. MurF subfamily.</text>
</comment>
<dbReference type="Gene3D" id="3.40.1190.10">
    <property type="entry name" value="Mur-like, catalytic domain"/>
    <property type="match status" value="1"/>
</dbReference>
<evidence type="ECO:0000256" key="12">
    <source>
        <dbReference type="SAM" id="MobiDB-lite"/>
    </source>
</evidence>
<comment type="caution">
    <text evidence="16">The sequence shown here is derived from an EMBL/GenBank/DDBJ whole genome shotgun (WGS) entry which is preliminary data.</text>
</comment>
<dbReference type="HAMAP" id="MF_02019">
    <property type="entry name" value="MurF"/>
    <property type="match status" value="1"/>
</dbReference>
<dbReference type="InterPro" id="IPR013221">
    <property type="entry name" value="Mur_ligase_cen"/>
</dbReference>
<dbReference type="PANTHER" id="PTHR43024:SF1">
    <property type="entry name" value="UDP-N-ACETYLMURAMOYL-TRIPEPTIDE--D-ALANYL-D-ALANINE LIGASE"/>
    <property type="match status" value="1"/>
</dbReference>
<dbReference type="EMBL" id="BAABAB010000022">
    <property type="protein sequence ID" value="GAA3628481.1"/>
    <property type="molecule type" value="Genomic_DNA"/>
</dbReference>
<evidence type="ECO:0000313" key="17">
    <source>
        <dbReference type="Proteomes" id="UP001501490"/>
    </source>
</evidence>
<gene>
    <name evidence="10" type="primary">murF</name>
    <name evidence="16" type="ORF">GCM10022236_33520</name>
</gene>
<keyword evidence="2 10" id="KW-0436">Ligase</keyword>
<dbReference type="PANTHER" id="PTHR43024">
    <property type="entry name" value="UDP-N-ACETYLMURAMOYL-TRIPEPTIDE--D-ALANYL-D-ALANINE LIGASE"/>
    <property type="match status" value="1"/>
</dbReference>
<feature type="domain" description="Mur ligase central" evidence="15">
    <location>
        <begin position="110"/>
        <end position="306"/>
    </location>
</feature>
<dbReference type="InterPro" id="IPR035911">
    <property type="entry name" value="MurE/MurF_N"/>
</dbReference>
<evidence type="ECO:0000256" key="1">
    <source>
        <dbReference type="ARBA" id="ARBA00022490"/>
    </source>
</evidence>
<dbReference type="SUPFAM" id="SSF63418">
    <property type="entry name" value="MurE/MurF N-terminal domain"/>
    <property type="match status" value="1"/>
</dbReference>
<dbReference type="GO" id="GO:0016874">
    <property type="term" value="F:ligase activity"/>
    <property type="evidence" value="ECO:0007669"/>
    <property type="project" value="UniProtKB-KW"/>
</dbReference>
<keyword evidence="6 10" id="KW-0133">Cell shape</keyword>
<dbReference type="InterPro" id="IPR005863">
    <property type="entry name" value="UDP-N-AcMur_synth"/>
</dbReference>
<feature type="binding site" evidence="10">
    <location>
        <begin position="112"/>
        <end position="118"/>
    </location>
    <ligand>
        <name>ATP</name>
        <dbReference type="ChEBI" id="CHEBI:30616"/>
    </ligand>
</feature>
<feature type="region of interest" description="Disordered" evidence="12">
    <location>
        <begin position="470"/>
        <end position="502"/>
    </location>
</feature>
<evidence type="ECO:0000259" key="15">
    <source>
        <dbReference type="Pfam" id="PF08245"/>
    </source>
</evidence>
<dbReference type="EC" id="6.3.2.10" evidence="10 11"/>
<dbReference type="Pfam" id="PF01225">
    <property type="entry name" value="Mur_ligase"/>
    <property type="match status" value="1"/>
</dbReference>
<evidence type="ECO:0000256" key="2">
    <source>
        <dbReference type="ARBA" id="ARBA00022598"/>
    </source>
</evidence>
<dbReference type="InterPro" id="IPR000713">
    <property type="entry name" value="Mur_ligase_N"/>
</dbReference>
<protein>
    <recommendedName>
        <fullName evidence="10 11">UDP-N-acetylmuramoyl-tripeptide--D-alanyl-D-alanine ligase</fullName>
        <ecNumber evidence="10 11">6.3.2.10</ecNumber>
    </recommendedName>
    <alternativeName>
        <fullName evidence="10">D-alanyl-D-alanine-adding enzyme</fullName>
    </alternativeName>
</protein>
<keyword evidence="4 10" id="KW-0547">Nucleotide-binding</keyword>
<dbReference type="InterPro" id="IPR036565">
    <property type="entry name" value="Mur-like_cat_sf"/>
</dbReference>
<dbReference type="SUPFAM" id="SSF53244">
    <property type="entry name" value="MurD-like peptide ligases, peptide-binding domain"/>
    <property type="match status" value="1"/>
</dbReference>
<dbReference type="Pfam" id="PF08245">
    <property type="entry name" value="Mur_ligase_M"/>
    <property type="match status" value="1"/>
</dbReference>
<keyword evidence="1 10" id="KW-0963">Cytoplasm</keyword>
<proteinExistence type="inferred from homology"/>